<dbReference type="AlphaFoldDB" id="A0A8J5GWT9"/>
<proteinExistence type="predicted"/>
<reference evidence="1 2" key="1">
    <citation type="submission" date="2020-08" db="EMBL/GenBank/DDBJ databases">
        <title>Plant Genome Project.</title>
        <authorList>
            <person name="Zhang R.-G."/>
        </authorList>
    </citation>
    <scope>NUCLEOTIDE SEQUENCE [LARGE SCALE GENOMIC DNA]</scope>
    <source>
        <tissue evidence="1">Rhizome</tissue>
    </source>
</reference>
<gene>
    <name evidence="1" type="ORF">ZIOFF_026767</name>
</gene>
<dbReference type="Proteomes" id="UP000734854">
    <property type="component" value="Unassembled WGS sequence"/>
</dbReference>
<keyword evidence="2" id="KW-1185">Reference proteome</keyword>
<organism evidence="1 2">
    <name type="scientific">Zingiber officinale</name>
    <name type="common">Ginger</name>
    <name type="synonym">Amomum zingiber</name>
    <dbReference type="NCBI Taxonomy" id="94328"/>
    <lineage>
        <taxon>Eukaryota</taxon>
        <taxon>Viridiplantae</taxon>
        <taxon>Streptophyta</taxon>
        <taxon>Embryophyta</taxon>
        <taxon>Tracheophyta</taxon>
        <taxon>Spermatophyta</taxon>
        <taxon>Magnoliopsida</taxon>
        <taxon>Liliopsida</taxon>
        <taxon>Zingiberales</taxon>
        <taxon>Zingiberaceae</taxon>
        <taxon>Zingiber</taxon>
    </lineage>
</organism>
<evidence type="ECO:0000313" key="1">
    <source>
        <dbReference type="EMBL" id="KAG6516308.1"/>
    </source>
</evidence>
<sequence>MIGFGVWKEVMYLSSVQCKVPRSVLLDRNCSIVRFGARLCDRFIKMWILIYKSGSSP</sequence>
<evidence type="ECO:0000313" key="2">
    <source>
        <dbReference type="Proteomes" id="UP000734854"/>
    </source>
</evidence>
<accession>A0A8J5GWT9</accession>
<name>A0A8J5GWT9_ZINOF</name>
<dbReference type="EMBL" id="JACMSC010000007">
    <property type="protein sequence ID" value="KAG6516308.1"/>
    <property type="molecule type" value="Genomic_DNA"/>
</dbReference>
<protein>
    <submittedName>
        <fullName evidence="1">Uncharacterized protein</fullName>
    </submittedName>
</protein>
<comment type="caution">
    <text evidence="1">The sequence shown here is derived from an EMBL/GenBank/DDBJ whole genome shotgun (WGS) entry which is preliminary data.</text>
</comment>